<proteinExistence type="predicted"/>
<dbReference type="AlphaFoldDB" id="A0A2N9IA14"/>
<name>A0A2N9IA14_FAGSY</name>
<gene>
    <name evidence="1" type="ORF">FSB_LOCUS48593</name>
</gene>
<protein>
    <submittedName>
        <fullName evidence="1">Uncharacterized protein</fullName>
    </submittedName>
</protein>
<sequence length="70" mass="7671">MARAMKVGQTPLFSKVYCNQWKIHSSHTLLSMAHVTEGFEGISCQIRLSSSLGFHMALVCTLVLDFGVGV</sequence>
<evidence type="ECO:0000313" key="1">
    <source>
        <dbReference type="EMBL" id="SPD20711.1"/>
    </source>
</evidence>
<organism evidence="1">
    <name type="scientific">Fagus sylvatica</name>
    <name type="common">Beechnut</name>
    <dbReference type="NCBI Taxonomy" id="28930"/>
    <lineage>
        <taxon>Eukaryota</taxon>
        <taxon>Viridiplantae</taxon>
        <taxon>Streptophyta</taxon>
        <taxon>Embryophyta</taxon>
        <taxon>Tracheophyta</taxon>
        <taxon>Spermatophyta</taxon>
        <taxon>Magnoliopsida</taxon>
        <taxon>eudicotyledons</taxon>
        <taxon>Gunneridae</taxon>
        <taxon>Pentapetalae</taxon>
        <taxon>rosids</taxon>
        <taxon>fabids</taxon>
        <taxon>Fagales</taxon>
        <taxon>Fagaceae</taxon>
        <taxon>Fagus</taxon>
    </lineage>
</organism>
<dbReference type="EMBL" id="OIVN01005068">
    <property type="protein sequence ID" value="SPD20711.1"/>
    <property type="molecule type" value="Genomic_DNA"/>
</dbReference>
<reference evidence="1" key="1">
    <citation type="submission" date="2018-02" db="EMBL/GenBank/DDBJ databases">
        <authorList>
            <person name="Cohen D.B."/>
            <person name="Kent A.D."/>
        </authorList>
    </citation>
    <scope>NUCLEOTIDE SEQUENCE</scope>
</reference>
<accession>A0A2N9IA14</accession>